<evidence type="ECO:0000313" key="1">
    <source>
        <dbReference type="EMBL" id="KAF2470093.1"/>
    </source>
</evidence>
<organism evidence="1 2">
    <name type="scientific">Lindgomyces ingoldianus</name>
    <dbReference type="NCBI Taxonomy" id="673940"/>
    <lineage>
        <taxon>Eukaryota</taxon>
        <taxon>Fungi</taxon>
        <taxon>Dikarya</taxon>
        <taxon>Ascomycota</taxon>
        <taxon>Pezizomycotina</taxon>
        <taxon>Dothideomycetes</taxon>
        <taxon>Pleosporomycetidae</taxon>
        <taxon>Pleosporales</taxon>
        <taxon>Lindgomycetaceae</taxon>
        <taxon>Lindgomyces</taxon>
    </lineage>
</organism>
<proteinExistence type="predicted"/>
<comment type="caution">
    <text evidence="1">The sequence shown here is derived from an EMBL/GenBank/DDBJ whole genome shotgun (WGS) entry which is preliminary data.</text>
</comment>
<evidence type="ECO:0000313" key="2">
    <source>
        <dbReference type="Proteomes" id="UP000799755"/>
    </source>
</evidence>
<protein>
    <submittedName>
        <fullName evidence="1">Uncharacterized protein</fullName>
    </submittedName>
</protein>
<dbReference type="Proteomes" id="UP000799755">
    <property type="component" value="Unassembled WGS sequence"/>
</dbReference>
<keyword evidence="2" id="KW-1185">Reference proteome</keyword>
<name>A0ACB6QU43_9PLEO</name>
<accession>A0ACB6QU43</accession>
<dbReference type="EMBL" id="MU003509">
    <property type="protein sequence ID" value="KAF2470093.1"/>
    <property type="molecule type" value="Genomic_DNA"/>
</dbReference>
<sequence>MTITLDRLPFDVLFYIASILKFDDIINLSHSCRQLKLLLNESTLCRKTIETHAPYSKEARLAQDRHITYGEAVQSVYDRREAFSNAYPFSARIVGQGTAFTYRQGILCVLSGSTIRVSDEHTTPAFFNIDLSRTLGSLSESSTGSPSELKISLLYYSDNILAIHYGRKTRPNNGRILAISTKTDLADEERLLEDIPLESSYKLFVRHTATYLYYGTYTGVGDHGHHEWEIRGVSLDKAHPLPKQTRPLQLEEFFGTDIGFTIAFEIHNGYFYALSNQTSFEVEEIDWTSFYHCIRFPLSKPLCNEVEINTRVYRRQHKEGPIHDSWTDLTIQVDELTNKPFIVESRREWLNSSSSQLRTFYITDIEFPKLTTSTPSEGGSPTPGSADQNPLPIDDPLRALLDSSNNPNFAPDQPRLNWNAHPEFEPGCNPARSFVFSKTKFRAYNFSCSSFIDLVEDEKCCSGVSVGPCLRIRIGSRRPAPIDWEPSDKITSSRNQSIGPPPLGDTWYRHSSIRMWPPPANTCPCSKRLHEILNPRMVSESVYNRTITGEMDERSFVYMVRPGRSYSTDDENALGTIIAISFNRERRDTSTQEPELNSQGHSKDVFNPSYWHWQPGHLCRVQQCC</sequence>
<gene>
    <name evidence="1" type="ORF">BDR25DRAFT_314841</name>
</gene>
<reference evidence="1" key="1">
    <citation type="journal article" date="2020" name="Stud. Mycol.">
        <title>101 Dothideomycetes genomes: a test case for predicting lifestyles and emergence of pathogens.</title>
        <authorList>
            <person name="Haridas S."/>
            <person name="Albert R."/>
            <person name="Binder M."/>
            <person name="Bloem J."/>
            <person name="Labutti K."/>
            <person name="Salamov A."/>
            <person name="Andreopoulos B."/>
            <person name="Baker S."/>
            <person name="Barry K."/>
            <person name="Bills G."/>
            <person name="Bluhm B."/>
            <person name="Cannon C."/>
            <person name="Castanera R."/>
            <person name="Culley D."/>
            <person name="Daum C."/>
            <person name="Ezra D."/>
            <person name="Gonzalez J."/>
            <person name="Henrissat B."/>
            <person name="Kuo A."/>
            <person name="Liang C."/>
            <person name="Lipzen A."/>
            <person name="Lutzoni F."/>
            <person name="Magnuson J."/>
            <person name="Mondo S."/>
            <person name="Nolan M."/>
            <person name="Ohm R."/>
            <person name="Pangilinan J."/>
            <person name="Park H.-J."/>
            <person name="Ramirez L."/>
            <person name="Alfaro M."/>
            <person name="Sun H."/>
            <person name="Tritt A."/>
            <person name="Yoshinaga Y."/>
            <person name="Zwiers L.-H."/>
            <person name="Turgeon B."/>
            <person name="Goodwin S."/>
            <person name="Spatafora J."/>
            <person name="Crous P."/>
            <person name="Grigoriev I."/>
        </authorList>
    </citation>
    <scope>NUCLEOTIDE SEQUENCE</scope>
    <source>
        <strain evidence="1">ATCC 200398</strain>
    </source>
</reference>